<evidence type="ECO:0000313" key="1">
    <source>
        <dbReference type="EMBL" id="MDQ0291537.1"/>
    </source>
</evidence>
<accession>A0AAE4ARI1</accession>
<protein>
    <submittedName>
        <fullName evidence="1">Uncharacterized protein</fullName>
    </submittedName>
</protein>
<reference evidence="1" key="1">
    <citation type="submission" date="2023-07" db="EMBL/GenBank/DDBJ databases">
        <title>Genomic Encyclopedia of Type Strains, Phase IV (KMG-IV): sequencing the most valuable type-strain genomes for metagenomic binning, comparative biology and taxonomic classification.</title>
        <authorList>
            <person name="Goeker M."/>
        </authorList>
    </citation>
    <scope>NUCLEOTIDE SEQUENCE</scope>
    <source>
        <strain evidence="1">DSM 24202</strain>
    </source>
</reference>
<name>A0AAE4ARI1_9BACT</name>
<proteinExistence type="predicted"/>
<sequence>MKNAINTMTNCALALDLLLVFGRTGDH</sequence>
<evidence type="ECO:0000313" key="2">
    <source>
        <dbReference type="Proteomes" id="UP001238163"/>
    </source>
</evidence>
<keyword evidence="2" id="KW-1185">Reference proteome</keyword>
<dbReference type="Proteomes" id="UP001238163">
    <property type="component" value="Unassembled WGS sequence"/>
</dbReference>
<gene>
    <name evidence="1" type="ORF">J3R75_003644</name>
</gene>
<organism evidence="1 2">
    <name type="scientific">Oligosphaera ethanolica</name>
    <dbReference type="NCBI Taxonomy" id="760260"/>
    <lineage>
        <taxon>Bacteria</taxon>
        <taxon>Pseudomonadati</taxon>
        <taxon>Lentisphaerota</taxon>
        <taxon>Oligosphaeria</taxon>
        <taxon>Oligosphaerales</taxon>
        <taxon>Oligosphaeraceae</taxon>
        <taxon>Oligosphaera</taxon>
    </lineage>
</organism>
<dbReference type="AlphaFoldDB" id="A0AAE4ARI1"/>
<comment type="caution">
    <text evidence="1">The sequence shown here is derived from an EMBL/GenBank/DDBJ whole genome shotgun (WGS) entry which is preliminary data.</text>
</comment>
<dbReference type="EMBL" id="JAUSVL010000001">
    <property type="protein sequence ID" value="MDQ0291537.1"/>
    <property type="molecule type" value="Genomic_DNA"/>
</dbReference>